<dbReference type="EMBL" id="JAIXCQ010000008">
    <property type="protein sequence ID" value="MCA5894105.1"/>
    <property type="molecule type" value="Genomic_DNA"/>
</dbReference>
<accession>A0ABS7ZGE9</accession>
<evidence type="ECO:0000313" key="2">
    <source>
        <dbReference type="Proteomes" id="UP001319870"/>
    </source>
</evidence>
<comment type="caution">
    <text evidence="1">The sequence shown here is derived from an EMBL/GenBank/DDBJ whole genome shotgun (WGS) entry which is preliminary data.</text>
</comment>
<dbReference type="RefSeq" id="WP_225565874.1">
    <property type="nucleotide sequence ID" value="NZ_JAIXCQ010000008.1"/>
</dbReference>
<sequence length="63" mass="6790">MTGLDPDYGSTPLDFEELDALLPDVAEAIGDPLTKASVYELEQAYEDAVRSAFTLRAATRRGG</sequence>
<keyword evidence="2" id="KW-1185">Reference proteome</keyword>
<gene>
    <name evidence="1" type="ORF">LEP48_12205</name>
</gene>
<name>A0ABS7ZGE9_9MICO</name>
<evidence type="ECO:0000313" key="1">
    <source>
        <dbReference type="EMBL" id="MCA5894105.1"/>
    </source>
</evidence>
<dbReference type="Proteomes" id="UP001319870">
    <property type="component" value="Unassembled WGS sequence"/>
</dbReference>
<reference evidence="1 2" key="1">
    <citation type="submission" date="2021-09" db="EMBL/GenBank/DDBJ databases">
        <title>Isoptericola luteus sp. nov., a novel bacterium isolated from Harbin, the capital city of Heilongjiang province.</title>
        <authorList>
            <person name="Li J."/>
        </authorList>
    </citation>
    <scope>NUCLEOTIDE SEQUENCE [LARGE SCALE GENOMIC DNA]</scope>
    <source>
        <strain evidence="1 2">NEAU-Y5</strain>
    </source>
</reference>
<protein>
    <submittedName>
        <fullName evidence="1">Uncharacterized protein</fullName>
    </submittedName>
</protein>
<organism evidence="1 2">
    <name type="scientific">Isoptericola luteus</name>
    <dbReference type="NCBI Taxonomy" id="2879484"/>
    <lineage>
        <taxon>Bacteria</taxon>
        <taxon>Bacillati</taxon>
        <taxon>Actinomycetota</taxon>
        <taxon>Actinomycetes</taxon>
        <taxon>Micrococcales</taxon>
        <taxon>Promicromonosporaceae</taxon>
        <taxon>Isoptericola</taxon>
    </lineage>
</organism>
<proteinExistence type="predicted"/>